<dbReference type="PROSITE" id="PS51162">
    <property type="entry name" value="THYROGLOBULIN_1_2"/>
    <property type="match status" value="1"/>
</dbReference>
<keyword evidence="16" id="KW-1185">Reference proteome</keyword>
<evidence type="ECO:0000256" key="6">
    <source>
        <dbReference type="ARBA" id="ARBA00022974"/>
    </source>
</evidence>
<dbReference type="Pfam" id="PF00086">
    <property type="entry name" value="Thyroglobulin_1"/>
    <property type="match status" value="1"/>
</dbReference>
<dbReference type="SMART" id="SM00211">
    <property type="entry name" value="TY"/>
    <property type="match status" value="1"/>
</dbReference>
<evidence type="ECO:0000256" key="10">
    <source>
        <dbReference type="PROSITE-ProRule" id="PRU00500"/>
    </source>
</evidence>
<feature type="region of interest" description="Disordered" evidence="11">
    <location>
        <begin position="361"/>
        <end position="402"/>
    </location>
</feature>
<dbReference type="PROSITE" id="PS00484">
    <property type="entry name" value="THYROGLOBULIN_1_1"/>
    <property type="match status" value="1"/>
</dbReference>
<dbReference type="PANTHER" id="PTHR13866:SF18">
    <property type="entry name" value="TESTICAN-2"/>
    <property type="match status" value="1"/>
</dbReference>
<evidence type="ECO:0000256" key="7">
    <source>
        <dbReference type="ARBA" id="ARBA00023157"/>
    </source>
</evidence>
<dbReference type="PANTHER" id="PTHR13866">
    <property type="entry name" value="SPARC OSTEONECTIN"/>
    <property type="match status" value="1"/>
</dbReference>
<dbReference type="InterPro" id="IPR000716">
    <property type="entry name" value="Thyroglobulin_1"/>
</dbReference>
<dbReference type="SUPFAM" id="SSF47473">
    <property type="entry name" value="EF-hand"/>
    <property type="match status" value="1"/>
</dbReference>
<feature type="compositionally biased region" description="Acidic residues" evidence="11">
    <location>
        <begin position="370"/>
        <end position="402"/>
    </location>
</feature>
<evidence type="ECO:0000313" key="16">
    <source>
        <dbReference type="Proteomes" id="UP000261620"/>
    </source>
</evidence>
<evidence type="ECO:0000259" key="13">
    <source>
        <dbReference type="PROSITE" id="PS51162"/>
    </source>
</evidence>
<dbReference type="FunFam" id="3.30.60.30:FF:000003">
    <property type="entry name" value="SPARC/osteonectin, cwcv and kazal-like domains proteoglycan 3"/>
    <property type="match status" value="1"/>
</dbReference>
<comment type="subcellular location">
    <subcellularLocation>
        <location evidence="1">Secreted</location>
        <location evidence="1">Extracellular space</location>
        <location evidence="1">Extracellular matrix</location>
    </subcellularLocation>
</comment>
<name>A0A3Q3W9W0_MOLML</name>
<dbReference type="Proteomes" id="UP000261620">
    <property type="component" value="Unplaced"/>
</dbReference>
<keyword evidence="8" id="KW-0325">Glycoprotein</keyword>
<reference evidence="15" key="2">
    <citation type="submission" date="2025-09" db="UniProtKB">
        <authorList>
            <consortium name="Ensembl"/>
        </authorList>
    </citation>
    <scope>IDENTIFICATION</scope>
</reference>
<evidence type="ECO:0000256" key="3">
    <source>
        <dbReference type="ARBA" id="ARBA00022530"/>
    </source>
</evidence>
<dbReference type="Gene3D" id="1.10.238.10">
    <property type="entry name" value="EF-hand"/>
    <property type="match status" value="1"/>
</dbReference>
<dbReference type="OMA" id="ESKHEGC"/>
<sequence length="402" mass="44870">MVDITGVVCLLVPLAMLAGSTLQSDAKGAKEADTTGNFMEDEQWLSTISQYSRKIKHWNRFRDDDYVRNWDETQDVDTTKDPCQKVKCSRHKVCIAQGYQRAVCVNRKKLEHRLKQPALRSPDGNCQPCPISSTGPVCGSDGHNYASQCKLEQQACLTGKDLTLKCSGLCPCPTAAPTPKENSCTGQDLADLGERLRDWFQLLQTNAKQNNNSKPGASAAMLDRSLVASCRDSIGWMFSKLDTNSDLYLDQAELAAINLDKYEVCIRPFFNSCDSYRDGKVSTAEWCLCFWRETALQYLTLDSVSAYKCEGRFIPSCDEDGYYRKQQCDRGECWCVDQNGGEVAGSRIRGKPDCDDEMAYSGDVGSGVGWEDEEEKENEETAEETEEEEGEVGEVDDGGYIW</sequence>
<evidence type="ECO:0000256" key="1">
    <source>
        <dbReference type="ARBA" id="ARBA00004498"/>
    </source>
</evidence>
<dbReference type="Gene3D" id="4.10.800.10">
    <property type="entry name" value="Thyroglobulin type-1"/>
    <property type="match status" value="1"/>
</dbReference>
<keyword evidence="7" id="KW-1015">Disulfide bond</keyword>
<keyword evidence="9" id="KW-0357">Heparan sulfate</keyword>
<feature type="signal peptide" evidence="12">
    <location>
        <begin position="1"/>
        <end position="23"/>
    </location>
</feature>
<dbReference type="InterPro" id="IPR011992">
    <property type="entry name" value="EF-hand-dom_pair"/>
</dbReference>
<evidence type="ECO:0000256" key="5">
    <source>
        <dbReference type="ARBA" id="ARBA00022729"/>
    </source>
</evidence>
<keyword evidence="3" id="KW-0272">Extracellular matrix</keyword>
<feature type="domain" description="Thyroglobulin type-1" evidence="13">
    <location>
        <begin position="306"/>
        <end position="354"/>
    </location>
</feature>
<dbReference type="SUPFAM" id="SSF57610">
    <property type="entry name" value="Thyroglobulin type-1 domain"/>
    <property type="match status" value="1"/>
</dbReference>
<dbReference type="Pfam" id="PF07648">
    <property type="entry name" value="Kazal_2"/>
    <property type="match status" value="1"/>
</dbReference>
<evidence type="ECO:0000259" key="14">
    <source>
        <dbReference type="PROSITE" id="PS51465"/>
    </source>
</evidence>
<proteinExistence type="predicted"/>
<dbReference type="InterPro" id="IPR036058">
    <property type="entry name" value="Kazal_dom_sf"/>
</dbReference>
<evidence type="ECO:0000256" key="8">
    <source>
        <dbReference type="ARBA" id="ARBA00023180"/>
    </source>
</evidence>
<evidence type="ECO:0000256" key="11">
    <source>
        <dbReference type="SAM" id="MobiDB-lite"/>
    </source>
</evidence>
<dbReference type="CDD" id="cd00104">
    <property type="entry name" value="KAZAL_FS"/>
    <property type="match status" value="1"/>
</dbReference>
<dbReference type="InterPro" id="IPR036857">
    <property type="entry name" value="Thyroglobulin_1_sf"/>
</dbReference>
<evidence type="ECO:0000256" key="2">
    <source>
        <dbReference type="ARBA" id="ARBA00022525"/>
    </source>
</evidence>
<keyword evidence="4" id="KW-0597">Phosphoprotein</keyword>
<dbReference type="InterPro" id="IPR019577">
    <property type="entry name" value="SPARC/Testican_Ca-bd-dom"/>
</dbReference>
<comment type="caution">
    <text evidence="10">Lacks conserved residue(s) required for the propagation of feature annotation.</text>
</comment>
<dbReference type="AlphaFoldDB" id="A0A3Q3W9W0"/>
<evidence type="ECO:0000256" key="4">
    <source>
        <dbReference type="ARBA" id="ARBA00022553"/>
    </source>
</evidence>
<dbReference type="Ensembl" id="ENSMMOT00000013723.1">
    <property type="protein sequence ID" value="ENSMMOP00000013501.1"/>
    <property type="gene ID" value="ENSMMOG00000010362.1"/>
</dbReference>
<dbReference type="GO" id="GO:0005615">
    <property type="term" value="C:extracellular space"/>
    <property type="evidence" value="ECO:0007669"/>
    <property type="project" value="TreeGrafter"/>
</dbReference>
<keyword evidence="2" id="KW-0964">Secreted</keyword>
<dbReference type="SMART" id="SM00280">
    <property type="entry name" value="KAZAL"/>
    <property type="match status" value="1"/>
</dbReference>
<evidence type="ECO:0000313" key="15">
    <source>
        <dbReference type="Ensembl" id="ENSMMOP00000013501.1"/>
    </source>
</evidence>
<keyword evidence="6" id="KW-0654">Proteoglycan</keyword>
<keyword evidence="5 12" id="KW-0732">Signal</keyword>
<organism evidence="15 16">
    <name type="scientific">Mola mola</name>
    <name type="common">Ocean sunfish</name>
    <name type="synonym">Tetraodon mola</name>
    <dbReference type="NCBI Taxonomy" id="94237"/>
    <lineage>
        <taxon>Eukaryota</taxon>
        <taxon>Metazoa</taxon>
        <taxon>Chordata</taxon>
        <taxon>Craniata</taxon>
        <taxon>Vertebrata</taxon>
        <taxon>Euteleostomi</taxon>
        <taxon>Actinopterygii</taxon>
        <taxon>Neopterygii</taxon>
        <taxon>Teleostei</taxon>
        <taxon>Neoteleostei</taxon>
        <taxon>Acanthomorphata</taxon>
        <taxon>Eupercaria</taxon>
        <taxon>Tetraodontiformes</taxon>
        <taxon>Molidae</taxon>
        <taxon>Mola</taxon>
    </lineage>
</organism>
<dbReference type="GO" id="GO:0005509">
    <property type="term" value="F:calcium ion binding"/>
    <property type="evidence" value="ECO:0007669"/>
    <property type="project" value="InterPro"/>
</dbReference>
<evidence type="ECO:0000256" key="9">
    <source>
        <dbReference type="ARBA" id="ARBA00023207"/>
    </source>
</evidence>
<dbReference type="GO" id="GO:0005518">
    <property type="term" value="F:collagen binding"/>
    <property type="evidence" value="ECO:0007669"/>
    <property type="project" value="TreeGrafter"/>
</dbReference>
<evidence type="ECO:0000256" key="12">
    <source>
        <dbReference type="SAM" id="SignalP"/>
    </source>
</evidence>
<dbReference type="SUPFAM" id="SSF100895">
    <property type="entry name" value="Kazal-type serine protease inhibitors"/>
    <property type="match status" value="1"/>
</dbReference>
<feature type="chain" id="PRO_5018593016" evidence="12">
    <location>
        <begin position="24"/>
        <end position="402"/>
    </location>
</feature>
<feature type="domain" description="Kazal-like" evidence="14">
    <location>
        <begin position="120"/>
        <end position="171"/>
    </location>
</feature>
<dbReference type="CDD" id="cd00191">
    <property type="entry name" value="TY"/>
    <property type="match status" value="1"/>
</dbReference>
<protein>
    <submittedName>
        <fullName evidence="15">Uncharacterized protein</fullName>
    </submittedName>
</protein>
<dbReference type="GO" id="GO:0050840">
    <property type="term" value="F:extracellular matrix binding"/>
    <property type="evidence" value="ECO:0007669"/>
    <property type="project" value="TreeGrafter"/>
</dbReference>
<dbReference type="Gene3D" id="3.30.60.30">
    <property type="match status" value="1"/>
</dbReference>
<reference evidence="15" key="1">
    <citation type="submission" date="2025-08" db="UniProtKB">
        <authorList>
            <consortium name="Ensembl"/>
        </authorList>
    </citation>
    <scope>IDENTIFICATION</scope>
</reference>
<dbReference type="STRING" id="94237.ENSMMOP00000013501"/>
<dbReference type="InterPro" id="IPR002350">
    <property type="entry name" value="Kazal_dom"/>
</dbReference>
<dbReference type="Pfam" id="PF10591">
    <property type="entry name" value="SPARC_Ca_bdg"/>
    <property type="match status" value="1"/>
</dbReference>
<dbReference type="FunFam" id="1.10.238.10:FF:000101">
    <property type="entry name" value="SPARC/osteonectin, cwcv and kazal-like domains proteoglycan 2"/>
    <property type="match status" value="1"/>
</dbReference>
<accession>A0A3Q3W9W0</accession>
<dbReference type="PROSITE" id="PS51465">
    <property type="entry name" value="KAZAL_2"/>
    <property type="match status" value="1"/>
</dbReference>